<dbReference type="EMBL" id="JAINUF010000017">
    <property type="protein sequence ID" value="KAJ8339603.1"/>
    <property type="molecule type" value="Genomic_DNA"/>
</dbReference>
<evidence type="ECO:0000256" key="4">
    <source>
        <dbReference type="ARBA" id="ARBA00022753"/>
    </source>
</evidence>
<dbReference type="Pfam" id="PF11409">
    <property type="entry name" value="SARA"/>
    <property type="match status" value="1"/>
</dbReference>
<dbReference type="InterPro" id="IPR011011">
    <property type="entry name" value="Znf_FYVE_PHD"/>
</dbReference>
<evidence type="ECO:0000256" key="3">
    <source>
        <dbReference type="ARBA" id="ARBA00022723"/>
    </source>
</evidence>
<name>A0A9Q1EIY9_SYNKA</name>
<feature type="compositionally biased region" description="Acidic residues" evidence="10">
    <location>
        <begin position="922"/>
        <end position="931"/>
    </location>
</feature>
<feature type="domain" description="FYVE-type" evidence="11">
    <location>
        <begin position="750"/>
        <end position="808"/>
    </location>
</feature>
<dbReference type="GO" id="GO:0005545">
    <property type="term" value="F:1-phosphatidylinositol binding"/>
    <property type="evidence" value="ECO:0007669"/>
    <property type="project" value="UniProtKB-ARBA"/>
</dbReference>
<dbReference type="Gene3D" id="3.30.1360.220">
    <property type="entry name" value="Domain of unknown function (DUF3480), N-terminal subdomain"/>
    <property type="match status" value="1"/>
</dbReference>
<evidence type="ECO:0000259" key="11">
    <source>
        <dbReference type="PROSITE" id="PS50178"/>
    </source>
</evidence>
<feature type="region of interest" description="Disordered" evidence="10">
    <location>
        <begin position="564"/>
        <end position="617"/>
    </location>
</feature>
<dbReference type="SMART" id="SM01422">
    <property type="entry name" value="SARA"/>
    <property type="match status" value="1"/>
</dbReference>
<evidence type="ECO:0000256" key="9">
    <source>
        <dbReference type="PROSITE-ProRule" id="PRU00091"/>
    </source>
</evidence>
<dbReference type="InterPro" id="IPR022557">
    <property type="entry name" value="SARA-like_C"/>
</dbReference>
<dbReference type="InterPro" id="IPR013083">
    <property type="entry name" value="Znf_RING/FYVE/PHD"/>
</dbReference>
<dbReference type="PROSITE" id="PS50178">
    <property type="entry name" value="ZF_FYVE"/>
    <property type="match status" value="1"/>
</dbReference>
<dbReference type="FunFam" id="3.30.1360.220:FF:000001">
    <property type="entry name" value="Zinc finger, FYVE domain-containing 9a"/>
    <property type="match status" value="1"/>
</dbReference>
<evidence type="ECO:0000256" key="8">
    <source>
        <dbReference type="PIRNR" id="PIRNR037289"/>
    </source>
</evidence>
<dbReference type="Gene3D" id="3.30.40.10">
    <property type="entry name" value="Zinc/RING finger domain, C3HC4 (zinc finger)"/>
    <property type="match status" value="1"/>
</dbReference>
<feature type="region of interest" description="Disordered" evidence="10">
    <location>
        <begin position="461"/>
        <end position="482"/>
    </location>
</feature>
<dbReference type="FunFam" id="3.30.40.10:FF:000084">
    <property type="entry name" value="Zinc finger, FYVE domain-containing 9b"/>
    <property type="match status" value="1"/>
</dbReference>
<evidence type="ECO:0000256" key="10">
    <source>
        <dbReference type="SAM" id="MobiDB-lite"/>
    </source>
</evidence>
<evidence type="ECO:0000256" key="1">
    <source>
        <dbReference type="ARBA" id="ARBA00022490"/>
    </source>
</evidence>
<dbReference type="Proteomes" id="UP001152622">
    <property type="component" value="Chromosome 17"/>
</dbReference>
<proteinExistence type="predicted"/>
<dbReference type="InterPro" id="IPR000306">
    <property type="entry name" value="Znf_FYVE"/>
</dbReference>
<feature type="region of interest" description="Disordered" evidence="10">
    <location>
        <begin position="396"/>
        <end position="442"/>
    </location>
</feature>
<dbReference type="PANTHER" id="PTHR46319:SF1">
    <property type="entry name" value="ZINC FINGER FYVE DOMAIN-CONTAINING PROTEIN 16"/>
    <property type="match status" value="1"/>
</dbReference>
<sequence length="1494" mass="161080">MDSFFKAAVCDLDKLLDDFEQNTEEHDCKSAQSTTPPSLYPGASLNPPCFAPESSTAPEALPDVHNLHYNSSLQYPDPPPSYSLYQKDHDVKGKPLTGVDLLSSVDSRAVKSTAPPCPDRTLKPVCDLVSDTGSAVLLRANSHDAFKELDIVEKQLEEDLLVDFDSPVVSPPGGLLQAGYVRTLGNDFLPGGGYLGQEASDHLATEVHSASLSLLDIILPAAAETSCEPQDFALPSPSDSESLEAIGTEKEILENDHCPASTEHAEEDPGVLCVAEGEVDVNLVTDRGEGSGEETDTVSPIPDCTEGAETRNLNVEEPELQAAREVQLDSSNTRTACSPPQGNKSTAFCPTEERESSLSCIPMAVSMCGSLVSSLESAERMGPGVEEEAEVVSSTAQVTEASAVPEDERDALPLAEITNRTDCASPDAASNNDTDQSEDPEVMPSSYAIVTQACSEAFEACTSPDEDTGSLAEAVQPTSTCLSPGTPPEFVFVDEFLPESEQGGMLVTDEELDAFLMGQGDKEPVGTASEKPADEGFSEMNGDVEGHHVAFQDSLAEGEFEDCVRGKGDGLASPESDGMPPSVEDSDGSNLSTPSQDSSPCGTGVNPKDCQEESSDSAVVQSALNANQHPYFGGARPKQLYGQAHRTLPVAESEDHGRTEMTDSPHAGDMVVNSIHAPSVLAVGDAPNRCVTGTGYPYQDGYENSIGFGKMSEPPPYPGETGREGAGSLDDQLEKEEDGLGLRQPPWMPDSEAPHCMNCLQKFTFTKRRHHCRACGKVYCAVCCNKKCRLKYLEKEARVCVVCYETIHRAQALERMMSPTGPGPNPNIPSEYCSTIPPMQQARAAGTLNSPPPTVMVPVSVLKQPGNEAVFPREHKRVWFADGILPNGEVADTTKLSVGGWRTSQESSPVTPEPPADKMVEPPEDTVEMEEGAQGLEGEPDGFAAPPEGPGEAERPVVGGPWDYSLLTSWDCPPLLITTGEEDEDVLVEERPAPSQILLLLEEGGPRPLTFVLNANLLVNVKLVTYSGQKCWCFSSNGLQGLGQRELVFVVQCLPEENGVPRDIFSLYVTIYQDALKGQFIEDLGNVTFTEGFLGSKEHGGFLFFSPTFQPVEGLALPPSPYLCGVLILKLEVPWSQVFPLRLLLRLGAEHSVYPCTLLSVRFRKAVFRETGHTIMNLLADLRNYQYSLPVVEGLHIHMEMGNSYIQVPRTRFQEMLKVVNASNEHVISMGANFSTEADSHLVCFQNEDGNYQTQANSMLGNTRKVTGASFVVFNGALKASSGFIAKSSIVEDGLMVQIPPDTMEALRQALRDQADFHIPCGRADSGEVRENVHVRWVDWTAPVNAGVSSPVDGKSLEGAPSVRMQQDGEFELDGKTIKCTEVFYLLKAPDCSLSPFLPSRSQFPREIAMASCAALCPHLSVLQASGRNRLGLRVSTDADMVEYQAGSGGQLLPQRYMNELDGALIPVIHGGSSSVPQQPMDMEFFFYITESTS</sequence>
<dbReference type="FunFam" id="4.10.720.10:FF:000001">
    <property type="entry name" value="Zinc finger, FYVE domain-containing 9a"/>
    <property type="match status" value="1"/>
</dbReference>
<keyword evidence="1 8" id="KW-0963">Cytoplasm</keyword>
<dbReference type="InterPro" id="IPR024608">
    <property type="entry name" value="SARA-like_SBD"/>
</dbReference>
<dbReference type="CDD" id="cd15729">
    <property type="entry name" value="FYVE_endofin"/>
    <property type="match status" value="1"/>
</dbReference>
<dbReference type="Gene3D" id="4.10.720.10">
    <property type="entry name" value="Smad anchor for receptor activation, Smad-binding domain"/>
    <property type="match status" value="1"/>
</dbReference>
<keyword evidence="2" id="KW-0597">Phosphoprotein</keyword>
<gene>
    <name evidence="12" type="ORF">SKAU_G00363890</name>
</gene>
<feature type="region of interest" description="Disordered" evidence="10">
    <location>
        <begin position="520"/>
        <end position="541"/>
    </location>
</feature>
<feature type="compositionally biased region" description="Polar residues" evidence="10">
    <location>
        <begin position="418"/>
        <end position="434"/>
    </location>
</feature>
<feature type="region of interest" description="Disordered" evidence="10">
    <location>
        <begin position="329"/>
        <end position="350"/>
    </location>
</feature>
<accession>A0A9Q1EIY9</accession>
<feature type="region of interest" description="Disordered" evidence="10">
    <location>
        <begin position="22"/>
        <end position="56"/>
    </location>
</feature>
<feature type="compositionally biased region" description="Polar residues" evidence="10">
    <location>
        <begin position="329"/>
        <end position="348"/>
    </location>
</feature>
<evidence type="ECO:0000256" key="7">
    <source>
        <dbReference type="ARBA" id="ARBA00023136"/>
    </source>
</evidence>
<dbReference type="PIRSF" id="PIRSF037289">
    <property type="entry name" value="SARA/endofin"/>
    <property type="match status" value="1"/>
</dbReference>
<dbReference type="SUPFAM" id="SSF57903">
    <property type="entry name" value="FYVE/PHD zinc finger"/>
    <property type="match status" value="1"/>
</dbReference>
<dbReference type="Pfam" id="PF11979">
    <property type="entry name" value="SARA_C"/>
    <property type="match status" value="1"/>
</dbReference>
<reference evidence="12" key="1">
    <citation type="journal article" date="2023" name="Science">
        <title>Genome structures resolve the early diversification of teleost fishes.</title>
        <authorList>
            <person name="Parey E."/>
            <person name="Louis A."/>
            <person name="Montfort J."/>
            <person name="Bouchez O."/>
            <person name="Roques C."/>
            <person name="Iampietro C."/>
            <person name="Lluch J."/>
            <person name="Castinel A."/>
            <person name="Donnadieu C."/>
            <person name="Desvignes T."/>
            <person name="Floi Bucao C."/>
            <person name="Jouanno E."/>
            <person name="Wen M."/>
            <person name="Mejri S."/>
            <person name="Dirks R."/>
            <person name="Jansen H."/>
            <person name="Henkel C."/>
            <person name="Chen W.J."/>
            <person name="Zahm M."/>
            <person name="Cabau C."/>
            <person name="Klopp C."/>
            <person name="Thompson A.W."/>
            <person name="Robinson-Rechavi M."/>
            <person name="Braasch I."/>
            <person name="Lecointre G."/>
            <person name="Bobe J."/>
            <person name="Postlethwait J.H."/>
            <person name="Berthelot C."/>
            <person name="Roest Crollius H."/>
            <person name="Guiguen Y."/>
        </authorList>
    </citation>
    <scope>NUCLEOTIDE SEQUENCE</scope>
    <source>
        <strain evidence="12">WJC10195</strain>
    </source>
</reference>
<dbReference type="GO" id="GO:0008270">
    <property type="term" value="F:zinc ion binding"/>
    <property type="evidence" value="ECO:0007669"/>
    <property type="project" value="UniProtKB-KW"/>
</dbReference>
<feature type="region of interest" description="Disordered" evidence="10">
    <location>
        <begin position="896"/>
        <end position="958"/>
    </location>
</feature>
<keyword evidence="3 8" id="KW-0479">Metal-binding</keyword>
<dbReference type="Gene3D" id="3.30.500.40">
    <property type="match status" value="1"/>
</dbReference>
<evidence type="ECO:0000313" key="13">
    <source>
        <dbReference type="Proteomes" id="UP001152622"/>
    </source>
</evidence>
<keyword evidence="4 8" id="KW-0967">Endosome</keyword>
<organism evidence="12 13">
    <name type="scientific">Synaphobranchus kaupii</name>
    <name type="common">Kaup's arrowtooth eel</name>
    <dbReference type="NCBI Taxonomy" id="118154"/>
    <lineage>
        <taxon>Eukaryota</taxon>
        <taxon>Metazoa</taxon>
        <taxon>Chordata</taxon>
        <taxon>Craniata</taxon>
        <taxon>Vertebrata</taxon>
        <taxon>Euteleostomi</taxon>
        <taxon>Actinopterygii</taxon>
        <taxon>Neopterygii</taxon>
        <taxon>Teleostei</taxon>
        <taxon>Anguilliformes</taxon>
        <taxon>Synaphobranchidae</taxon>
        <taxon>Synaphobranchus</taxon>
    </lineage>
</organism>
<comment type="caution">
    <text evidence="12">The sequence shown here is derived from an EMBL/GenBank/DDBJ whole genome shotgun (WGS) entry which is preliminary data.</text>
</comment>
<evidence type="ECO:0000256" key="5">
    <source>
        <dbReference type="ARBA" id="ARBA00022771"/>
    </source>
</evidence>
<dbReference type="InterPro" id="IPR017455">
    <property type="entry name" value="Znf_FYVE-rel"/>
</dbReference>
<keyword evidence="5 9" id="KW-0863">Zinc-finger</keyword>
<dbReference type="GO" id="GO:0005829">
    <property type="term" value="C:cytosol"/>
    <property type="evidence" value="ECO:0007669"/>
    <property type="project" value="UniProtKB-UniRule"/>
</dbReference>
<dbReference type="GO" id="GO:0031901">
    <property type="term" value="C:early endosome membrane"/>
    <property type="evidence" value="ECO:0007669"/>
    <property type="project" value="UniProtKB-SubCell"/>
</dbReference>
<comment type="subcellular location">
    <subcellularLocation>
        <location evidence="8">Cytoplasm</location>
    </subcellularLocation>
    <subcellularLocation>
        <location evidence="8">Early endosome membrane</location>
    </subcellularLocation>
</comment>
<dbReference type="PANTHER" id="PTHR46319">
    <property type="entry name" value="ZINC FINGER FYVE DOMAIN-CONTAINING PROTEIN"/>
    <property type="match status" value="1"/>
</dbReference>
<dbReference type="SMART" id="SM00064">
    <property type="entry name" value="FYVE"/>
    <property type="match status" value="1"/>
</dbReference>
<dbReference type="SMART" id="SM01421">
    <property type="entry name" value="DUF3480"/>
    <property type="match status" value="1"/>
</dbReference>
<protein>
    <recommendedName>
        <fullName evidence="8">Zinc finger FYVE domain-containing protein</fullName>
    </recommendedName>
</protein>
<keyword evidence="13" id="KW-1185">Reference proteome</keyword>
<dbReference type="InterPro" id="IPR035438">
    <property type="entry name" value="SARA/endofin"/>
</dbReference>
<feature type="compositionally biased region" description="Polar residues" evidence="10">
    <location>
        <begin position="588"/>
        <end position="601"/>
    </location>
</feature>
<keyword evidence="7 8" id="KW-0472">Membrane</keyword>
<dbReference type="GO" id="GO:0016197">
    <property type="term" value="P:endosomal transport"/>
    <property type="evidence" value="ECO:0007669"/>
    <property type="project" value="TreeGrafter"/>
</dbReference>
<dbReference type="OrthoDB" id="5872154at2759"/>
<evidence type="ECO:0000256" key="2">
    <source>
        <dbReference type="ARBA" id="ARBA00022553"/>
    </source>
</evidence>
<evidence type="ECO:0000313" key="12">
    <source>
        <dbReference type="EMBL" id="KAJ8339603.1"/>
    </source>
</evidence>
<dbReference type="InterPro" id="IPR037145">
    <property type="entry name" value="SARA_Smad-bd_sf"/>
</dbReference>
<dbReference type="Pfam" id="PF01363">
    <property type="entry name" value="FYVE"/>
    <property type="match status" value="1"/>
</dbReference>
<keyword evidence="6" id="KW-0862">Zinc</keyword>
<feature type="region of interest" description="Disordered" evidence="10">
    <location>
        <begin position="705"/>
        <end position="736"/>
    </location>
</feature>
<evidence type="ECO:0000256" key="6">
    <source>
        <dbReference type="ARBA" id="ARBA00022833"/>
    </source>
</evidence>